<accession>A0A1W5ZS80</accession>
<dbReference type="EMBL" id="CP020772">
    <property type="protein sequence ID" value="ARI76107.1"/>
    <property type="molecule type" value="Genomic_DNA"/>
</dbReference>
<evidence type="ECO:0000313" key="1">
    <source>
        <dbReference type="EMBL" id="ARI76107.1"/>
    </source>
</evidence>
<protein>
    <recommendedName>
        <fullName evidence="3">DUF2197 domain-containing protein</fullName>
    </recommendedName>
</protein>
<organism evidence="1 2">
    <name type="scientific">Halobacillus mangrovi</name>
    <dbReference type="NCBI Taxonomy" id="402384"/>
    <lineage>
        <taxon>Bacteria</taxon>
        <taxon>Bacillati</taxon>
        <taxon>Bacillota</taxon>
        <taxon>Bacilli</taxon>
        <taxon>Bacillales</taxon>
        <taxon>Bacillaceae</taxon>
        <taxon>Halobacillus</taxon>
    </lineage>
</organism>
<proteinExistence type="predicted"/>
<dbReference type="KEGG" id="hmn:HM131_04320"/>
<dbReference type="OrthoDB" id="2973755at2"/>
<sequence length="59" mass="7100">MSYYQDLLKEINDKVAVCWQCRTELSDGEKVTLKRERTIQIHLCYQCYELLLTEERSRG</sequence>
<dbReference type="STRING" id="402384.HM131_04320"/>
<reference evidence="1 2" key="1">
    <citation type="submission" date="2017-04" db="EMBL/GenBank/DDBJ databases">
        <title>The whole genome sequencing and assembly of Halobacillus mangrovi strain.</title>
        <authorList>
            <person name="Lee S.-J."/>
            <person name="Park M.-K."/>
            <person name="Kim J.-Y."/>
            <person name="Lee Y.-J."/>
            <person name="Yi H."/>
            <person name="Bahn Y.-S."/>
            <person name="Kim J.F."/>
            <person name="Lee D.-W."/>
        </authorList>
    </citation>
    <scope>NUCLEOTIDE SEQUENCE [LARGE SCALE GENOMIC DNA]</scope>
    <source>
        <strain evidence="1 2">KTB 131</strain>
    </source>
</reference>
<dbReference type="RefSeq" id="WP_085028313.1">
    <property type="nucleotide sequence ID" value="NZ_CP020772.1"/>
</dbReference>
<name>A0A1W5ZS80_9BACI</name>
<gene>
    <name evidence="1" type="ORF">HM131_04320</name>
</gene>
<evidence type="ECO:0000313" key="2">
    <source>
        <dbReference type="Proteomes" id="UP000192527"/>
    </source>
</evidence>
<evidence type="ECO:0008006" key="3">
    <source>
        <dbReference type="Google" id="ProtNLM"/>
    </source>
</evidence>
<dbReference type="AlphaFoldDB" id="A0A1W5ZS80"/>
<dbReference type="Proteomes" id="UP000192527">
    <property type="component" value="Chromosome"/>
</dbReference>
<keyword evidence="2" id="KW-1185">Reference proteome</keyword>